<evidence type="ECO:0000256" key="3">
    <source>
        <dbReference type="ARBA" id="ARBA00023127"/>
    </source>
</evidence>
<dbReference type="AlphaFoldDB" id="A0A7J7L799"/>
<dbReference type="Pfam" id="PF00134">
    <property type="entry name" value="Cyclin_N"/>
    <property type="match status" value="1"/>
</dbReference>
<organism evidence="8 9">
    <name type="scientific">Kingdonia uniflora</name>
    <dbReference type="NCBI Taxonomy" id="39325"/>
    <lineage>
        <taxon>Eukaryota</taxon>
        <taxon>Viridiplantae</taxon>
        <taxon>Streptophyta</taxon>
        <taxon>Embryophyta</taxon>
        <taxon>Tracheophyta</taxon>
        <taxon>Spermatophyta</taxon>
        <taxon>Magnoliopsida</taxon>
        <taxon>Ranunculales</taxon>
        <taxon>Circaeasteraceae</taxon>
        <taxon>Kingdonia</taxon>
    </lineage>
</organism>
<dbReference type="Proteomes" id="UP000541444">
    <property type="component" value="Unassembled WGS sequence"/>
</dbReference>
<evidence type="ECO:0000256" key="1">
    <source>
        <dbReference type="ARBA" id="ARBA00006955"/>
    </source>
</evidence>
<dbReference type="GO" id="GO:0051301">
    <property type="term" value="P:cell division"/>
    <property type="evidence" value="ECO:0007669"/>
    <property type="project" value="UniProtKB-KW"/>
</dbReference>
<protein>
    <recommendedName>
        <fullName evidence="10">Cyclin A2</fullName>
    </recommendedName>
</protein>
<dbReference type="OrthoDB" id="5590282at2759"/>
<keyword evidence="9" id="KW-1185">Reference proteome</keyword>
<dbReference type="SMART" id="SM01332">
    <property type="entry name" value="Cyclin_C"/>
    <property type="match status" value="1"/>
</dbReference>
<evidence type="ECO:0000259" key="6">
    <source>
        <dbReference type="SMART" id="SM00385"/>
    </source>
</evidence>
<proteinExistence type="inferred from homology"/>
<dbReference type="Gene3D" id="1.10.472.10">
    <property type="entry name" value="Cyclin-like"/>
    <property type="match status" value="2"/>
</dbReference>
<comment type="caution">
    <text evidence="8">The sequence shown here is derived from an EMBL/GenBank/DDBJ whole genome shotgun (WGS) entry which is preliminary data.</text>
</comment>
<keyword evidence="2" id="KW-0132">Cell division</keyword>
<dbReference type="InterPro" id="IPR036915">
    <property type="entry name" value="Cyclin-like_sf"/>
</dbReference>
<sequence>MRKENVTAACFGEITAQITRSRAAAALTSGTMLPPKPCTKPDAKQVLRGNSKRAALDENNPTGLVTEPLQNKRRVVLRDNDSKVAPLALAEGPQTQVNVKTKTSGGQKIGIVEPKEIAVFVKMEEDKSLIQNMGSGISRNVLIDSPLAIVISKKAPQQMITSMKGSDKSYEGSASGKDIINIDLDHKDPKKCSLYAFDIYNNLRVSELIRIPSSTFMETLQRDITQSMRGILVDWLVEITEEYKPTPETLYFAVYLIDPFLSFNCIERQKLQLVGITCMLIASKYEEICVPHVEEFCFITDSTYTRVEVLQMESQVLNCLGFQVSVPTIQSFLRRFVRAAQASYKDPSPKLEFLTNYLAEFSLVEYDFLKILPSLIATSTVFLARWTLDQSAHPWNQTLEYYTCYKASDLKAIVLALQDLQVNTSGFP</sequence>
<evidence type="ECO:0000256" key="4">
    <source>
        <dbReference type="ARBA" id="ARBA00023306"/>
    </source>
</evidence>
<dbReference type="InterPro" id="IPR039361">
    <property type="entry name" value="Cyclin"/>
</dbReference>
<evidence type="ECO:0000259" key="7">
    <source>
        <dbReference type="SMART" id="SM01332"/>
    </source>
</evidence>
<dbReference type="EMBL" id="JACGCM010002569">
    <property type="protein sequence ID" value="KAF6138463.1"/>
    <property type="molecule type" value="Genomic_DNA"/>
</dbReference>
<dbReference type="Pfam" id="PF02984">
    <property type="entry name" value="Cyclin_C"/>
    <property type="match status" value="1"/>
</dbReference>
<evidence type="ECO:0008006" key="10">
    <source>
        <dbReference type="Google" id="ProtNLM"/>
    </source>
</evidence>
<dbReference type="PANTHER" id="PTHR10177">
    <property type="entry name" value="CYCLINS"/>
    <property type="match status" value="1"/>
</dbReference>
<feature type="domain" description="Cyclin C-terminal" evidence="7">
    <location>
        <begin position="327"/>
        <end position="428"/>
    </location>
</feature>
<dbReference type="InterPro" id="IPR013763">
    <property type="entry name" value="Cyclin-like_dom"/>
</dbReference>
<reference evidence="8 9" key="1">
    <citation type="journal article" date="2020" name="IScience">
        <title>Genome Sequencing of the Endangered Kingdonia uniflora (Circaeasteraceae, Ranunculales) Reveals Potential Mechanisms of Evolutionary Specialization.</title>
        <authorList>
            <person name="Sun Y."/>
            <person name="Deng T."/>
            <person name="Zhang A."/>
            <person name="Moore M.J."/>
            <person name="Landis J.B."/>
            <person name="Lin N."/>
            <person name="Zhang H."/>
            <person name="Zhang X."/>
            <person name="Huang J."/>
            <person name="Zhang X."/>
            <person name="Sun H."/>
            <person name="Wang H."/>
        </authorList>
    </citation>
    <scope>NUCLEOTIDE SEQUENCE [LARGE SCALE GENOMIC DNA]</scope>
    <source>
        <strain evidence="8">TB1705</strain>
        <tissue evidence="8">Leaf</tissue>
    </source>
</reference>
<dbReference type="InterPro" id="IPR006671">
    <property type="entry name" value="Cyclin_N"/>
</dbReference>
<keyword evidence="4" id="KW-0131">Cell cycle</keyword>
<dbReference type="SMART" id="SM00385">
    <property type="entry name" value="CYCLIN"/>
    <property type="match status" value="2"/>
</dbReference>
<evidence type="ECO:0000313" key="9">
    <source>
        <dbReference type="Proteomes" id="UP000541444"/>
    </source>
</evidence>
<dbReference type="FunFam" id="1.10.472.10:FF:000167">
    <property type="entry name" value="Mitotic cyclin 6"/>
    <property type="match status" value="1"/>
</dbReference>
<feature type="domain" description="Cyclin-like" evidence="6">
    <location>
        <begin position="331"/>
        <end position="419"/>
    </location>
</feature>
<gene>
    <name evidence="8" type="ORF">GIB67_022497</name>
</gene>
<evidence type="ECO:0000256" key="5">
    <source>
        <dbReference type="RuleBase" id="RU000383"/>
    </source>
</evidence>
<feature type="domain" description="Cyclin-like" evidence="6">
    <location>
        <begin position="234"/>
        <end position="318"/>
    </location>
</feature>
<evidence type="ECO:0000256" key="2">
    <source>
        <dbReference type="ARBA" id="ARBA00022618"/>
    </source>
</evidence>
<dbReference type="SUPFAM" id="SSF47954">
    <property type="entry name" value="Cyclin-like"/>
    <property type="match status" value="2"/>
</dbReference>
<comment type="similarity">
    <text evidence="1">Belongs to the cyclin family. Cyclin AB subfamily.</text>
</comment>
<dbReference type="FunFam" id="1.10.472.10:FF:000013">
    <property type="entry name" value="Cyclin A1"/>
    <property type="match status" value="1"/>
</dbReference>
<accession>A0A7J7L799</accession>
<dbReference type="InterPro" id="IPR004367">
    <property type="entry name" value="Cyclin_C-dom"/>
</dbReference>
<name>A0A7J7L799_9MAGN</name>
<evidence type="ECO:0000313" key="8">
    <source>
        <dbReference type="EMBL" id="KAF6138463.1"/>
    </source>
</evidence>
<keyword evidence="3 5" id="KW-0195">Cyclin</keyword>